<proteinExistence type="predicted"/>
<gene>
    <name evidence="1" type="ORF">H0A75_09055</name>
</gene>
<dbReference type="Proteomes" id="UP000537890">
    <property type="component" value="Unassembled WGS sequence"/>
</dbReference>
<reference evidence="1 2" key="1">
    <citation type="submission" date="2020-05" db="EMBL/GenBank/DDBJ databases">
        <title>Horizontal transmission and recombination maintain forever young bacterial symbiont genomes.</title>
        <authorList>
            <person name="Russell S.L."/>
            <person name="Pepper-Tunick E."/>
            <person name="Svedberg J."/>
            <person name="Byrne A."/>
            <person name="Ruelas Castillo J."/>
            <person name="Vollmers C."/>
            <person name="Beinart R.A."/>
            <person name="Corbett-Detig R."/>
        </authorList>
    </citation>
    <scope>NUCLEOTIDE SEQUENCE [LARGE SCALE GENOMIC DNA]</scope>
    <source>
        <strain evidence="1">4727-3</strain>
    </source>
</reference>
<comment type="caution">
    <text evidence="1">The sequence shown here is derived from an EMBL/GenBank/DDBJ whole genome shotgun (WGS) entry which is preliminary data.</text>
</comment>
<sequence length="49" mass="5587">MNGQNIDIRWKQRFSNFKKALIQLEEADVSTPLETLLGDKSIWAGKKPA</sequence>
<organism evidence="1 2">
    <name type="scientific">Candidatus Methanofishera endochildressiae</name>
    <dbReference type="NCBI Taxonomy" id="2738884"/>
    <lineage>
        <taxon>Bacteria</taxon>
        <taxon>Pseudomonadati</taxon>
        <taxon>Pseudomonadota</taxon>
        <taxon>Gammaproteobacteria</taxon>
        <taxon>Candidatus Methanofishera</taxon>
    </lineage>
</organism>
<dbReference type="AlphaFoldDB" id="A0A7Z0MQH4"/>
<accession>A0A7Z0MQH4</accession>
<dbReference type="EMBL" id="JACCHS010000202">
    <property type="protein sequence ID" value="NYT47660.1"/>
    <property type="molecule type" value="Genomic_DNA"/>
</dbReference>
<evidence type="ECO:0000313" key="1">
    <source>
        <dbReference type="EMBL" id="NYT47660.1"/>
    </source>
</evidence>
<evidence type="ECO:0000313" key="2">
    <source>
        <dbReference type="Proteomes" id="UP000537890"/>
    </source>
</evidence>
<name>A0A7Z0MQH4_9GAMM</name>
<protein>
    <submittedName>
        <fullName evidence="1">Uncharacterized protein</fullName>
    </submittedName>
</protein>